<name>A0A5N8WG93_9ACTN</name>
<dbReference type="Pfam" id="PF19797">
    <property type="entry name" value="DUF6281"/>
    <property type="match status" value="1"/>
</dbReference>
<keyword evidence="3" id="KW-1185">Reference proteome</keyword>
<proteinExistence type="predicted"/>
<dbReference type="InterPro" id="IPR046248">
    <property type="entry name" value="DUF6281"/>
</dbReference>
<protein>
    <submittedName>
        <fullName evidence="2">Uncharacterized protein</fullName>
    </submittedName>
</protein>
<dbReference type="EMBL" id="VJZE01000617">
    <property type="protein sequence ID" value="MPY46279.1"/>
    <property type="molecule type" value="Genomic_DNA"/>
</dbReference>
<organism evidence="2 3">
    <name type="scientific">Streptomyces phyllanthi</name>
    <dbReference type="NCBI Taxonomy" id="1803180"/>
    <lineage>
        <taxon>Bacteria</taxon>
        <taxon>Bacillati</taxon>
        <taxon>Actinomycetota</taxon>
        <taxon>Actinomycetes</taxon>
        <taxon>Kitasatosporales</taxon>
        <taxon>Streptomycetaceae</taxon>
        <taxon>Streptomyces</taxon>
    </lineage>
</organism>
<reference evidence="2 3" key="1">
    <citation type="submission" date="2019-07" db="EMBL/GenBank/DDBJ databases">
        <title>New species of Amycolatopsis and Streptomyces.</title>
        <authorList>
            <person name="Duangmal K."/>
            <person name="Teo W.F.A."/>
            <person name="Lipun K."/>
        </authorList>
    </citation>
    <scope>NUCLEOTIDE SEQUENCE [LARGE SCALE GENOMIC DNA]</scope>
    <source>
        <strain evidence="2 3">TISTR 2346</strain>
    </source>
</reference>
<accession>A0A5N8WG93</accession>
<dbReference type="AlphaFoldDB" id="A0A5N8WG93"/>
<feature type="region of interest" description="Disordered" evidence="1">
    <location>
        <begin position="39"/>
        <end position="63"/>
    </location>
</feature>
<sequence length="109" mass="11142">MGCTAVSDGGSASCAIVVTYEGRTYQDIGAVDVPVETTGELGRATHPPCNDTGGEEDDEESWESPAYAVKGVDPTVAIAVGGSPEDATLVAVDEVEDLPAEVRELLDGS</sequence>
<dbReference type="Proteomes" id="UP000326979">
    <property type="component" value="Unassembled WGS sequence"/>
</dbReference>
<gene>
    <name evidence="2" type="ORF">FNH04_42160</name>
</gene>
<evidence type="ECO:0000256" key="1">
    <source>
        <dbReference type="SAM" id="MobiDB-lite"/>
    </source>
</evidence>
<evidence type="ECO:0000313" key="2">
    <source>
        <dbReference type="EMBL" id="MPY46279.1"/>
    </source>
</evidence>
<comment type="caution">
    <text evidence="2">The sequence shown here is derived from an EMBL/GenBank/DDBJ whole genome shotgun (WGS) entry which is preliminary data.</text>
</comment>
<evidence type="ECO:0000313" key="3">
    <source>
        <dbReference type="Proteomes" id="UP000326979"/>
    </source>
</evidence>
<feature type="compositionally biased region" description="Acidic residues" evidence="1">
    <location>
        <begin position="53"/>
        <end position="62"/>
    </location>
</feature>